<organism evidence="1 2">
    <name type="scientific">Acinetobacter equi</name>
    <dbReference type="NCBI Taxonomy" id="1324350"/>
    <lineage>
        <taxon>Bacteria</taxon>
        <taxon>Pseudomonadati</taxon>
        <taxon>Pseudomonadota</taxon>
        <taxon>Gammaproteobacteria</taxon>
        <taxon>Moraxellales</taxon>
        <taxon>Moraxellaceae</taxon>
        <taxon>Acinetobacter</taxon>
    </lineage>
</organism>
<gene>
    <name evidence="1" type="ORF">AOY20_12225</name>
</gene>
<protein>
    <submittedName>
        <fullName evidence="1">Uncharacterized protein</fullName>
    </submittedName>
</protein>
<sequence length="110" mass="12658">MAFQIIKLDLQAIDDIACPYCQHVVVDWLNEQYIQPCEHVLFIAMDIGFEYITDEFECTMRRSVDDLHANDDTVNMLDEIKSANYSDFIVTQSDLGVEGYSRYIGFCASI</sequence>
<dbReference type="KEGG" id="aei:AOY20_12225"/>
<evidence type="ECO:0000313" key="1">
    <source>
        <dbReference type="EMBL" id="ALH96241.1"/>
    </source>
</evidence>
<name>A0A0N9WFL6_9GAMM</name>
<dbReference type="AlphaFoldDB" id="A0A0N9WFL6"/>
<keyword evidence="2" id="KW-1185">Reference proteome</keyword>
<dbReference type="EMBL" id="CP012808">
    <property type="protein sequence ID" value="ALH96241.1"/>
    <property type="molecule type" value="Genomic_DNA"/>
</dbReference>
<dbReference type="Proteomes" id="UP000064939">
    <property type="component" value="Chromosome"/>
</dbReference>
<evidence type="ECO:0000313" key="2">
    <source>
        <dbReference type="Proteomes" id="UP000064939"/>
    </source>
</evidence>
<accession>A0A0N9WFL6</accession>
<reference evidence="1 2" key="1">
    <citation type="journal article" date="2015" name="Int. J. Syst. Evol. Microbiol.">
        <title>Acinetobacter equi sp. nov. isolated from horse faeces.</title>
        <authorList>
            <person name="Poppel M.T."/>
            <person name="Skiebe E."/>
            <person name="Laue M."/>
            <person name="Bergmann H."/>
            <person name="Ebersberger I."/>
            <person name="Garn T."/>
            <person name="Fruth A."/>
            <person name="Baumgardt S."/>
            <person name="Busse H.J."/>
            <person name="Wilharm G."/>
        </authorList>
    </citation>
    <scope>NUCLEOTIDE SEQUENCE [LARGE SCALE GENOMIC DNA]</scope>
    <source>
        <strain evidence="1 2">114</strain>
    </source>
</reference>
<dbReference type="RefSeq" id="WP_054582124.1">
    <property type="nucleotide sequence ID" value="NZ_CP012808.1"/>
</dbReference>
<proteinExistence type="predicted"/>
<dbReference type="OrthoDB" id="6698127at2"/>